<reference evidence="2 3" key="1">
    <citation type="submission" date="2020-03" db="EMBL/GenBank/DDBJ databases">
        <title>Dissostichus mawsoni Genome sequencing and assembly.</title>
        <authorList>
            <person name="Park H."/>
        </authorList>
    </citation>
    <scope>NUCLEOTIDE SEQUENCE [LARGE SCALE GENOMIC DNA]</scope>
    <source>
        <strain evidence="2">DM0001</strain>
        <tissue evidence="2">Muscle</tissue>
    </source>
</reference>
<gene>
    <name evidence="2" type="ORF">F7725_026166</name>
</gene>
<dbReference type="OrthoDB" id="2015333at2759"/>
<evidence type="ECO:0000313" key="3">
    <source>
        <dbReference type="Proteomes" id="UP000518266"/>
    </source>
</evidence>
<evidence type="ECO:0000313" key="2">
    <source>
        <dbReference type="EMBL" id="KAF3832501.1"/>
    </source>
</evidence>
<dbReference type="AlphaFoldDB" id="A0A7J5X6A3"/>
<dbReference type="EMBL" id="JAAKFY010000027">
    <property type="protein sequence ID" value="KAF3832501.1"/>
    <property type="molecule type" value="Genomic_DNA"/>
</dbReference>
<evidence type="ECO:0000256" key="1">
    <source>
        <dbReference type="SAM" id="MobiDB-lite"/>
    </source>
</evidence>
<sequence length="109" mass="12642">MLQKQLEEFQRKLSQLTPEQRRLTEKLRNMSLNNLPASTVSVLTGGVTEKKEMCLKMREQLGVLEKETAAKLSEMDQYNKDMQELRESQRNSRQHLRSYGASKRTNGAN</sequence>
<comment type="caution">
    <text evidence="2">The sequence shown here is derived from an EMBL/GenBank/DDBJ whole genome shotgun (WGS) entry which is preliminary data.</text>
</comment>
<dbReference type="Proteomes" id="UP000518266">
    <property type="component" value="Unassembled WGS sequence"/>
</dbReference>
<name>A0A7J5X6A3_DISMA</name>
<organism evidence="2 3">
    <name type="scientific">Dissostichus mawsoni</name>
    <name type="common">Antarctic cod</name>
    <dbReference type="NCBI Taxonomy" id="36200"/>
    <lineage>
        <taxon>Eukaryota</taxon>
        <taxon>Metazoa</taxon>
        <taxon>Chordata</taxon>
        <taxon>Craniata</taxon>
        <taxon>Vertebrata</taxon>
        <taxon>Euteleostomi</taxon>
        <taxon>Actinopterygii</taxon>
        <taxon>Neopterygii</taxon>
        <taxon>Teleostei</taxon>
        <taxon>Neoteleostei</taxon>
        <taxon>Acanthomorphata</taxon>
        <taxon>Eupercaria</taxon>
        <taxon>Perciformes</taxon>
        <taxon>Notothenioidei</taxon>
        <taxon>Nototheniidae</taxon>
        <taxon>Dissostichus</taxon>
    </lineage>
</organism>
<protein>
    <submittedName>
        <fullName evidence="2">Uncharacterized protein</fullName>
    </submittedName>
</protein>
<keyword evidence="3" id="KW-1185">Reference proteome</keyword>
<accession>A0A7J5X6A3</accession>
<feature type="compositionally biased region" description="Basic and acidic residues" evidence="1">
    <location>
        <begin position="77"/>
        <end position="90"/>
    </location>
</feature>
<feature type="region of interest" description="Disordered" evidence="1">
    <location>
        <begin position="77"/>
        <end position="109"/>
    </location>
</feature>
<proteinExistence type="predicted"/>